<name>A0A8J6ZT32_DESMC</name>
<keyword evidence="4" id="KW-1185">Reference proteome</keyword>
<keyword evidence="2" id="KW-0812">Transmembrane</keyword>
<reference evidence="3" key="1">
    <citation type="submission" date="2020-10" db="EMBL/GenBank/DDBJ databases">
        <authorList>
            <person name="Castelo-Branco R."/>
            <person name="Eusebio N."/>
            <person name="Adriana R."/>
            <person name="Vieira A."/>
            <person name="Brugerolle De Fraissinette N."/>
            <person name="Rezende De Castro R."/>
            <person name="Schneider M.P."/>
            <person name="Vasconcelos V."/>
            <person name="Leao P.N."/>
        </authorList>
    </citation>
    <scope>NUCLEOTIDE SEQUENCE</scope>
    <source>
        <strain evidence="3">LEGE 12446</strain>
    </source>
</reference>
<organism evidence="3 4">
    <name type="scientific">Desmonostoc muscorum LEGE 12446</name>
    <dbReference type="NCBI Taxonomy" id="1828758"/>
    <lineage>
        <taxon>Bacteria</taxon>
        <taxon>Bacillati</taxon>
        <taxon>Cyanobacteriota</taxon>
        <taxon>Cyanophyceae</taxon>
        <taxon>Nostocales</taxon>
        <taxon>Nostocaceae</taxon>
        <taxon>Desmonostoc</taxon>
    </lineage>
</organism>
<proteinExistence type="predicted"/>
<keyword evidence="1" id="KW-0175">Coiled coil</keyword>
<dbReference type="AlphaFoldDB" id="A0A8J6ZT32"/>
<dbReference type="Proteomes" id="UP000622533">
    <property type="component" value="Unassembled WGS sequence"/>
</dbReference>
<dbReference type="RefSeq" id="WP_193918001.1">
    <property type="nucleotide sequence ID" value="NZ_JADEXS020000001.1"/>
</dbReference>
<keyword evidence="2" id="KW-0472">Membrane</keyword>
<dbReference type="EMBL" id="JADEXS010000216">
    <property type="protein sequence ID" value="MBE9023991.1"/>
    <property type="molecule type" value="Genomic_DNA"/>
</dbReference>
<feature type="coiled-coil region" evidence="1">
    <location>
        <begin position="198"/>
        <end position="225"/>
    </location>
</feature>
<gene>
    <name evidence="3" type="ORF">IQ276_16615</name>
</gene>
<evidence type="ECO:0000313" key="3">
    <source>
        <dbReference type="EMBL" id="MBE9023991.1"/>
    </source>
</evidence>
<keyword evidence="2" id="KW-1133">Transmembrane helix</keyword>
<sequence>MIAQLDIYLPQEVLQRLQNAKNFVGENVSSLTDSMQQVGESLKAKATTTTNTAIDTVTTSLEQTWQTAEQLKKTTSGAVETAISSSFHDWLIQHTVILRLIQIVSWAANHPIISVVILIFALALLWSIIKAIVRVIETASWSILQFPVKLLQALVQVSFFSLTQVGSFAAQRINNTKKTDNLPVLLAENLPTNKQLRLAEISNRLEAIQKEQHELLEEAADLIASDTIELKKSEIKEEFKLENSAIFRVSGKA</sequence>
<comment type="caution">
    <text evidence="3">The sequence shown here is derived from an EMBL/GenBank/DDBJ whole genome shotgun (WGS) entry which is preliminary data.</text>
</comment>
<evidence type="ECO:0000256" key="2">
    <source>
        <dbReference type="SAM" id="Phobius"/>
    </source>
</evidence>
<protein>
    <submittedName>
        <fullName evidence="3">Uncharacterized protein</fullName>
    </submittedName>
</protein>
<feature type="transmembrane region" description="Helical" evidence="2">
    <location>
        <begin position="112"/>
        <end position="133"/>
    </location>
</feature>
<evidence type="ECO:0000256" key="1">
    <source>
        <dbReference type="SAM" id="Coils"/>
    </source>
</evidence>
<evidence type="ECO:0000313" key="4">
    <source>
        <dbReference type="Proteomes" id="UP000622533"/>
    </source>
</evidence>
<accession>A0A8J6ZT32</accession>